<name>A0A834G4H7_RHOSS</name>
<evidence type="ECO:0000313" key="2">
    <source>
        <dbReference type="EMBL" id="KAF7124583.1"/>
    </source>
</evidence>
<dbReference type="InterPro" id="IPR016181">
    <property type="entry name" value="Acyl_CoA_acyltransferase"/>
</dbReference>
<dbReference type="PANTHER" id="PTHR42919">
    <property type="entry name" value="N-ALPHA-ACETYLTRANSFERASE"/>
    <property type="match status" value="1"/>
</dbReference>
<organism evidence="2 3">
    <name type="scientific">Rhododendron simsii</name>
    <name type="common">Sims's rhododendron</name>
    <dbReference type="NCBI Taxonomy" id="118357"/>
    <lineage>
        <taxon>Eukaryota</taxon>
        <taxon>Viridiplantae</taxon>
        <taxon>Streptophyta</taxon>
        <taxon>Embryophyta</taxon>
        <taxon>Tracheophyta</taxon>
        <taxon>Spermatophyta</taxon>
        <taxon>Magnoliopsida</taxon>
        <taxon>eudicotyledons</taxon>
        <taxon>Gunneridae</taxon>
        <taxon>Pentapetalae</taxon>
        <taxon>asterids</taxon>
        <taxon>Ericales</taxon>
        <taxon>Ericaceae</taxon>
        <taxon>Ericoideae</taxon>
        <taxon>Rhodoreae</taxon>
        <taxon>Rhododendron</taxon>
    </lineage>
</organism>
<feature type="domain" description="N-acetyltransferase" evidence="1">
    <location>
        <begin position="146"/>
        <end position="297"/>
    </location>
</feature>
<evidence type="ECO:0000259" key="1">
    <source>
        <dbReference type="PROSITE" id="PS51186"/>
    </source>
</evidence>
<proteinExistence type="predicted"/>
<comment type="caution">
    <text evidence="2">The sequence shown here is derived from an EMBL/GenBank/DDBJ whole genome shotgun (WGS) entry which is preliminary data.</text>
</comment>
<keyword evidence="3" id="KW-1185">Reference proteome</keyword>
<accession>A0A834G4H7</accession>
<reference evidence="2" key="1">
    <citation type="submission" date="2019-11" db="EMBL/GenBank/DDBJ databases">
        <authorList>
            <person name="Liu Y."/>
            <person name="Hou J."/>
            <person name="Li T.-Q."/>
            <person name="Guan C.-H."/>
            <person name="Wu X."/>
            <person name="Wu H.-Z."/>
            <person name="Ling F."/>
            <person name="Zhang R."/>
            <person name="Shi X.-G."/>
            <person name="Ren J.-P."/>
            <person name="Chen E.-F."/>
            <person name="Sun J.-M."/>
        </authorList>
    </citation>
    <scope>NUCLEOTIDE SEQUENCE</scope>
    <source>
        <strain evidence="2">Adult_tree_wgs_1</strain>
        <tissue evidence="2">Leaves</tissue>
    </source>
</reference>
<dbReference type="Gene3D" id="3.40.630.30">
    <property type="match status" value="1"/>
</dbReference>
<dbReference type="EMBL" id="WJXA01000012">
    <property type="protein sequence ID" value="KAF7124583.1"/>
    <property type="molecule type" value="Genomic_DNA"/>
</dbReference>
<dbReference type="PROSITE" id="PS51186">
    <property type="entry name" value="GNAT"/>
    <property type="match status" value="1"/>
</dbReference>
<dbReference type="PANTHER" id="PTHR42919:SF20">
    <property type="entry name" value="GCN5-RELATED N-ACETYLTRANSFERASE 10, CHLOROPLASTIC"/>
    <property type="match status" value="1"/>
</dbReference>
<protein>
    <recommendedName>
        <fullName evidence="1">N-acetyltransferase domain-containing protein</fullName>
    </recommendedName>
</protein>
<dbReference type="Pfam" id="PF00583">
    <property type="entry name" value="Acetyltransf_1"/>
    <property type="match status" value="1"/>
</dbReference>
<dbReference type="OrthoDB" id="1912023at2759"/>
<dbReference type="AlphaFoldDB" id="A0A834G4H7"/>
<gene>
    <name evidence="2" type="ORF">RHSIM_Rhsim12G0005700</name>
</gene>
<dbReference type="InterPro" id="IPR051556">
    <property type="entry name" value="N-term/lysine_N-AcTrnsfr"/>
</dbReference>
<evidence type="ECO:0000313" key="3">
    <source>
        <dbReference type="Proteomes" id="UP000626092"/>
    </source>
</evidence>
<dbReference type="Proteomes" id="UP000626092">
    <property type="component" value="Unassembled WGS sequence"/>
</dbReference>
<dbReference type="CDD" id="cd04301">
    <property type="entry name" value="NAT_SF"/>
    <property type="match status" value="1"/>
</dbReference>
<dbReference type="GO" id="GO:0031415">
    <property type="term" value="C:NatA complex"/>
    <property type="evidence" value="ECO:0007669"/>
    <property type="project" value="TreeGrafter"/>
</dbReference>
<dbReference type="SUPFAM" id="SSF55729">
    <property type="entry name" value="Acyl-CoA N-acyltransferases (Nat)"/>
    <property type="match status" value="1"/>
</dbReference>
<dbReference type="GO" id="GO:0008080">
    <property type="term" value="F:N-acetyltransferase activity"/>
    <property type="evidence" value="ECO:0007669"/>
    <property type="project" value="TreeGrafter"/>
</dbReference>
<dbReference type="InterPro" id="IPR000182">
    <property type="entry name" value="GNAT_dom"/>
</dbReference>
<dbReference type="GO" id="GO:0007064">
    <property type="term" value="P:mitotic sister chromatid cohesion"/>
    <property type="evidence" value="ECO:0007669"/>
    <property type="project" value="TreeGrafter"/>
</dbReference>
<sequence length="301" mass="34517">MAHAKASYPSITRGILCREISCGYRVYKHGETNEKTNLTDFRLTRWNNTIVHNVRKREKRNPERERELMVQCSTSSSPSSTEEVELDGKIEDLDAKNGDGEGQFGDLVREYGWKVRRMVEEQSEMRKVAQVQAEAFHEPVFLFNDLFFQFFQAEVLSGLLYKLRNSAPNRYACLVAESNTIDLESRQEPVGVVDVTALRDEAVLRHLSGSKEYLYVSGIAVLNTFRRRKVATALLKACDMVSLLWGFEYLVLRAYEDDLGALKLYGNAGYRIVSADPPWMTTWIGRKRRVLMIKRPSSCPK</sequence>